<dbReference type="AlphaFoldDB" id="A0A7S1V5N4"/>
<keyword evidence="5" id="KW-0862">Zinc</keyword>
<accession>A0A7S1V5N4</accession>
<dbReference type="InterPro" id="IPR036866">
    <property type="entry name" value="RibonucZ/Hydroxyglut_hydro"/>
</dbReference>
<feature type="domain" description="Hydroxyacylglutathione hydrolase C-terminal" evidence="8">
    <location>
        <begin position="210"/>
        <end position="294"/>
    </location>
</feature>
<gene>
    <name evidence="9" type="ORF">SSP0437_LOCUS883</name>
</gene>
<evidence type="ECO:0000256" key="6">
    <source>
        <dbReference type="ARBA" id="ARBA00031044"/>
    </source>
</evidence>
<evidence type="ECO:0000313" key="9">
    <source>
        <dbReference type="EMBL" id="CAD9286853.1"/>
    </source>
</evidence>
<evidence type="ECO:0000256" key="3">
    <source>
        <dbReference type="ARBA" id="ARBA00022723"/>
    </source>
</evidence>
<dbReference type="InterPro" id="IPR032282">
    <property type="entry name" value="HAGH_C"/>
</dbReference>
<evidence type="ECO:0000256" key="2">
    <source>
        <dbReference type="ARBA" id="ARBA00011917"/>
    </source>
</evidence>
<proteinExistence type="predicted"/>
<dbReference type="GO" id="GO:0004416">
    <property type="term" value="F:hydroxyacylglutathione hydrolase activity"/>
    <property type="evidence" value="ECO:0007669"/>
    <property type="project" value="UniProtKB-EC"/>
</dbReference>
<dbReference type="InterPro" id="IPR050110">
    <property type="entry name" value="Glyoxalase_II_hydrolase"/>
</dbReference>
<organism evidence="9">
    <name type="scientific">Sexangularia sp. CB-2014</name>
    <dbReference type="NCBI Taxonomy" id="1486929"/>
    <lineage>
        <taxon>Eukaryota</taxon>
        <taxon>Amoebozoa</taxon>
        <taxon>Tubulinea</taxon>
        <taxon>Elardia</taxon>
        <taxon>Arcellinida</taxon>
        <taxon>Arcellinida incertae sedis</taxon>
        <taxon>Sexangularia</taxon>
    </lineage>
</organism>
<evidence type="ECO:0000256" key="4">
    <source>
        <dbReference type="ARBA" id="ARBA00022801"/>
    </source>
</evidence>
<dbReference type="Gene3D" id="3.60.15.10">
    <property type="entry name" value="Ribonuclease Z/Hydroxyacylglutathione hydrolase-like"/>
    <property type="match status" value="2"/>
</dbReference>
<feature type="domain" description="Metallo-beta-lactamase" evidence="7">
    <location>
        <begin position="26"/>
        <end position="167"/>
    </location>
</feature>
<dbReference type="EC" id="3.1.2.6" evidence="2"/>
<dbReference type="InterPro" id="IPR001279">
    <property type="entry name" value="Metallo-B-lactamas"/>
</dbReference>
<dbReference type="SUPFAM" id="SSF56281">
    <property type="entry name" value="Metallo-hydrolase/oxidoreductase"/>
    <property type="match status" value="1"/>
</dbReference>
<protein>
    <recommendedName>
        <fullName evidence="2">hydroxyacylglutathione hydrolase</fullName>
        <ecNumber evidence="2">3.1.2.6</ecNumber>
    </recommendedName>
    <alternativeName>
        <fullName evidence="6">Glyoxalase II</fullName>
    </alternativeName>
</protein>
<name>A0A7S1V5N4_9EUKA</name>
<evidence type="ECO:0000256" key="5">
    <source>
        <dbReference type="ARBA" id="ARBA00022833"/>
    </source>
</evidence>
<dbReference type="Pfam" id="PF16123">
    <property type="entry name" value="HAGH_C"/>
    <property type="match status" value="1"/>
</dbReference>
<dbReference type="PANTHER" id="PTHR43705">
    <property type="entry name" value="HYDROXYACYLGLUTATHIONE HYDROLASE"/>
    <property type="match status" value="1"/>
</dbReference>
<dbReference type="Pfam" id="PF00753">
    <property type="entry name" value="Lactamase_B"/>
    <property type="match status" value="1"/>
</dbReference>
<comment type="pathway">
    <text evidence="1">Secondary metabolite metabolism; methylglyoxal degradation; (R)-lactate from methylglyoxal: step 2/2.</text>
</comment>
<dbReference type="EMBL" id="HBGL01001141">
    <property type="protein sequence ID" value="CAD9286853.1"/>
    <property type="molecule type" value="Transcribed_RNA"/>
</dbReference>
<evidence type="ECO:0000259" key="8">
    <source>
        <dbReference type="Pfam" id="PF16123"/>
    </source>
</evidence>
<sequence length="321" mass="34132">MYDSVIVDCGDTAALSPFLDAECKPLVFLTHGHLDHMSGVPTLQRTYKHCTVRTPPQQPSTTAAQLRWTSSQTLAEASRSLSCACMTVSLTAAAVPAHTSDSVILRMVVRHTDARQDNLKVEEEPLGCLVSSSPDGPPAAVSQSLHAGCAALFTGDTLFACGAGRFFTSTVDSETGLPAAATHLACLVSHLTSPSLDPPPARTLVLGGHEYGAANRAFARTLEPTNEQLRDNPDAVDRDVGSWYSVRGATLARELDTNPFLRLAASPSLRASLNVHADATLPVALAALRTAKDSHSPLTLSFVLSYLWLGLKMKAISWGFL</sequence>
<dbReference type="GO" id="GO:0046872">
    <property type="term" value="F:metal ion binding"/>
    <property type="evidence" value="ECO:0007669"/>
    <property type="project" value="UniProtKB-KW"/>
</dbReference>
<dbReference type="PANTHER" id="PTHR43705:SF1">
    <property type="entry name" value="HYDROXYACYLGLUTATHIONE HYDROLASE GLOB"/>
    <property type="match status" value="1"/>
</dbReference>
<evidence type="ECO:0000259" key="7">
    <source>
        <dbReference type="Pfam" id="PF00753"/>
    </source>
</evidence>
<reference evidence="9" key="1">
    <citation type="submission" date="2021-01" db="EMBL/GenBank/DDBJ databases">
        <authorList>
            <person name="Corre E."/>
            <person name="Pelletier E."/>
            <person name="Niang G."/>
            <person name="Scheremetjew M."/>
            <person name="Finn R."/>
            <person name="Kale V."/>
            <person name="Holt S."/>
            <person name="Cochrane G."/>
            <person name="Meng A."/>
            <person name="Brown T."/>
            <person name="Cohen L."/>
        </authorList>
    </citation>
    <scope>NUCLEOTIDE SEQUENCE</scope>
    <source>
        <strain evidence="9">ATCC 50979</strain>
    </source>
</reference>
<keyword evidence="4" id="KW-0378">Hydrolase</keyword>
<evidence type="ECO:0000256" key="1">
    <source>
        <dbReference type="ARBA" id="ARBA00004963"/>
    </source>
</evidence>
<keyword evidence="3" id="KW-0479">Metal-binding</keyword>